<dbReference type="SUPFAM" id="SSF51197">
    <property type="entry name" value="Clavaminate synthase-like"/>
    <property type="match status" value="1"/>
</dbReference>
<feature type="domain" description="TehB/YeaR-like" evidence="1">
    <location>
        <begin position="12"/>
        <end position="87"/>
    </location>
</feature>
<protein>
    <submittedName>
        <fullName evidence="2">DUF1971 domain-containing protein</fullName>
    </submittedName>
</protein>
<proteinExistence type="predicted"/>
<dbReference type="InterPro" id="IPR014710">
    <property type="entry name" value="RmlC-like_jellyroll"/>
</dbReference>
<dbReference type="Gene3D" id="2.60.120.10">
    <property type="entry name" value="Jelly Rolls"/>
    <property type="match status" value="1"/>
</dbReference>
<dbReference type="EMBL" id="JADEWZ010000025">
    <property type="protein sequence ID" value="MBE9117430.1"/>
    <property type="molecule type" value="Genomic_DNA"/>
</dbReference>
<accession>A0A8J7JC77</accession>
<reference evidence="2" key="1">
    <citation type="submission" date="2020-10" db="EMBL/GenBank/DDBJ databases">
        <authorList>
            <person name="Castelo-Branco R."/>
            <person name="Eusebio N."/>
            <person name="Adriana R."/>
            <person name="Vieira A."/>
            <person name="Brugerolle De Fraissinette N."/>
            <person name="Rezende De Castro R."/>
            <person name="Schneider M.P."/>
            <person name="Vasconcelos V."/>
            <person name="Leao P.N."/>
        </authorList>
    </citation>
    <scope>NUCLEOTIDE SEQUENCE</scope>
    <source>
        <strain evidence="2">LEGE 07157</strain>
    </source>
</reference>
<comment type="caution">
    <text evidence="2">The sequence shown here is derived from an EMBL/GenBank/DDBJ whole genome shotgun (WGS) entry which is preliminary data.</text>
</comment>
<dbReference type="Proteomes" id="UP000654482">
    <property type="component" value="Unassembled WGS sequence"/>
</dbReference>
<name>A0A8J7JC77_9CYAN</name>
<dbReference type="Pfam" id="PF09313">
    <property type="entry name" value="TehB-like"/>
    <property type="match status" value="1"/>
</dbReference>
<organism evidence="2 3">
    <name type="scientific">Lusitaniella coriacea LEGE 07157</name>
    <dbReference type="NCBI Taxonomy" id="945747"/>
    <lineage>
        <taxon>Bacteria</taxon>
        <taxon>Bacillati</taxon>
        <taxon>Cyanobacteriota</taxon>
        <taxon>Cyanophyceae</taxon>
        <taxon>Spirulinales</taxon>
        <taxon>Lusitaniellaceae</taxon>
        <taxon>Lusitaniella</taxon>
    </lineage>
</organism>
<sequence>MKTLPSNVIAYRKTPVFTQETVPSALLSRHTTKAGSWAKIWVISGQLCYQILLDSPEEHILTPDSPGVVEPQVPHQVKPLGSVEFYVEFYREVES</sequence>
<dbReference type="InterPro" id="IPR015392">
    <property type="entry name" value="TehB/YeaR-like_dom"/>
</dbReference>
<evidence type="ECO:0000259" key="1">
    <source>
        <dbReference type="Pfam" id="PF09313"/>
    </source>
</evidence>
<gene>
    <name evidence="2" type="ORF">IQ249_16135</name>
</gene>
<dbReference type="AlphaFoldDB" id="A0A8J7JC77"/>
<keyword evidence="3" id="KW-1185">Reference proteome</keyword>
<dbReference type="RefSeq" id="WP_194030520.1">
    <property type="nucleotide sequence ID" value="NZ_JADEWZ010000025.1"/>
</dbReference>
<evidence type="ECO:0000313" key="2">
    <source>
        <dbReference type="EMBL" id="MBE9117430.1"/>
    </source>
</evidence>
<evidence type="ECO:0000313" key="3">
    <source>
        <dbReference type="Proteomes" id="UP000654482"/>
    </source>
</evidence>